<evidence type="ECO:0000313" key="1">
    <source>
        <dbReference type="EMBL" id="PBK66621.1"/>
    </source>
</evidence>
<accession>A0A2H3B6X8</accession>
<dbReference type="EMBL" id="KZ293440">
    <property type="protein sequence ID" value="PBK66621.1"/>
    <property type="molecule type" value="Genomic_DNA"/>
</dbReference>
<sequence>LNDDQWLFLEQLEPMLIMLFLVSEHISKSKFPLIHQVIPLFDSLINKFEDFISNEDLFPGVRAAAICGQTIICKYYSKMDDLIMYRMAMMMHPAYKMEYFQEKEWEPEWIDKCYNIVWSVWKQHYKPAAVAVVPK</sequence>
<gene>
    <name evidence="1" type="ORF">ARMSODRAFT_854438</name>
</gene>
<feature type="non-terminal residue" evidence="1">
    <location>
        <position position="1"/>
    </location>
</feature>
<name>A0A2H3B6X8_9AGAR</name>
<dbReference type="InterPro" id="IPR012337">
    <property type="entry name" value="RNaseH-like_sf"/>
</dbReference>
<dbReference type="SUPFAM" id="SSF53098">
    <property type="entry name" value="Ribonuclease H-like"/>
    <property type="match status" value="1"/>
</dbReference>
<keyword evidence="2" id="KW-1185">Reference proteome</keyword>
<dbReference type="Proteomes" id="UP000218334">
    <property type="component" value="Unassembled WGS sequence"/>
</dbReference>
<proteinExistence type="predicted"/>
<reference evidence="2" key="1">
    <citation type="journal article" date="2017" name="Nat. Ecol. Evol.">
        <title>Genome expansion and lineage-specific genetic innovations in the forest pathogenic fungi Armillaria.</title>
        <authorList>
            <person name="Sipos G."/>
            <person name="Prasanna A.N."/>
            <person name="Walter M.C."/>
            <person name="O'Connor E."/>
            <person name="Balint B."/>
            <person name="Krizsan K."/>
            <person name="Kiss B."/>
            <person name="Hess J."/>
            <person name="Varga T."/>
            <person name="Slot J."/>
            <person name="Riley R."/>
            <person name="Boka B."/>
            <person name="Rigling D."/>
            <person name="Barry K."/>
            <person name="Lee J."/>
            <person name="Mihaltcheva S."/>
            <person name="LaButti K."/>
            <person name="Lipzen A."/>
            <person name="Waldron R."/>
            <person name="Moloney N.M."/>
            <person name="Sperisen C."/>
            <person name="Kredics L."/>
            <person name="Vagvoelgyi C."/>
            <person name="Patrignani A."/>
            <person name="Fitzpatrick D."/>
            <person name="Nagy I."/>
            <person name="Doyle S."/>
            <person name="Anderson J.B."/>
            <person name="Grigoriev I.V."/>
            <person name="Gueldener U."/>
            <person name="Muensterkoetter M."/>
            <person name="Nagy L.G."/>
        </authorList>
    </citation>
    <scope>NUCLEOTIDE SEQUENCE [LARGE SCALE GENOMIC DNA]</scope>
    <source>
        <strain evidence="2">28-4</strain>
    </source>
</reference>
<protein>
    <submittedName>
        <fullName evidence="1">Uncharacterized protein</fullName>
    </submittedName>
</protein>
<organism evidence="1 2">
    <name type="scientific">Armillaria solidipes</name>
    <dbReference type="NCBI Taxonomy" id="1076256"/>
    <lineage>
        <taxon>Eukaryota</taxon>
        <taxon>Fungi</taxon>
        <taxon>Dikarya</taxon>
        <taxon>Basidiomycota</taxon>
        <taxon>Agaricomycotina</taxon>
        <taxon>Agaricomycetes</taxon>
        <taxon>Agaricomycetidae</taxon>
        <taxon>Agaricales</taxon>
        <taxon>Marasmiineae</taxon>
        <taxon>Physalacriaceae</taxon>
        <taxon>Armillaria</taxon>
    </lineage>
</organism>
<evidence type="ECO:0000313" key="2">
    <source>
        <dbReference type="Proteomes" id="UP000218334"/>
    </source>
</evidence>
<dbReference type="AlphaFoldDB" id="A0A2H3B6X8"/>
<feature type="non-terminal residue" evidence="1">
    <location>
        <position position="135"/>
    </location>
</feature>